<sequence>MTMKKLIGLLTITTLFLLSLSAFSFAERVADDKLQKNESTQQAAELSRKMVLSDQAEKNNILNQLKNLLVKNPDNNDIRKIYINQLIAEKHYQEGLNNLEVLNQKNLTRTHLLTQCMLKERLGNRDENCYKKVIALSEQAKVIDSDYMSALFFIDKEKFENLKAKLIKENKFRESDFLVFTLGKEGMLHEFYP</sequence>
<dbReference type="KEGG" id="mint:C7M51_02740"/>
<keyword evidence="1" id="KW-0732">Signal</keyword>
<proteinExistence type="predicted"/>
<protein>
    <submittedName>
        <fullName evidence="2">Uncharacterized protein</fullName>
    </submittedName>
</protein>
<dbReference type="EMBL" id="CP028271">
    <property type="protein sequence ID" value="QHM72428.1"/>
    <property type="molecule type" value="Genomic_DNA"/>
</dbReference>
<organism evidence="2 3">
    <name type="scientific">Mixta intestinalis</name>
    <dbReference type="NCBI Taxonomy" id="1615494"/>
    <lineage>
        <taxon>Bacteria</taxon>
        <taxon>Pseudomonadati</taxon>
        <taxon>Pseudomonadota</taxon>
        <taxon>Gammaproteobacteria</taxon>
        <taxon>Enterobacterales</taxon>
        <taxon>Erwiniaceae</taxon>
        <taxon>Mixta</taxon>
    </lineage>
</organism>
<feature type="chain" id="PRO_5026972392" evidence="1">
    <location>
        <begin position="27"/>
        <end position="193"/>
    </location>
</feature>
<evidence type="ECO:0000256" key="1">
    <source>
        <dbReference type="SAM" id="SignalP"/>
    </source>
</evidence>
<evidence type="ECO:0000313" key="2">
    <source>
        <dbReference type="EMBL" id="QHM72428.1"/>
    </source>
</evidence>
<name>A0A6P1Q363_9GAMM</name>
<dbReference type="Proteomes" id="UP000464053">
    <property type="component" value="Chromosome"/>
</dbReference>
<evidence type="ECO:0000313" key="3">
    <source>
        <dbReference type="Proteomes" id="UP000464053"/>
    </source>
</evidence>
<reference evidence="2 3" key="1">
    <citation type="submission" date="2018-03" db="EMBL/GenBank/DDBJ databases">
        <title>Pantoea intestinalis SRCM103226 isolated form the mealworm.</title>
        <authorList>
            <person name="Jeong D.-Y."/>
            <person name="Kim J.W."/>
        </authorList>
    </citation>
    <scope>NUCLEOTIDE SEQUENCE [LARGE SCALE GENOMIC DNA]</scope>
    <source>
        <strain evidence="2 3">SRCM103226</strain>
    </source>
</reference>
<gene>
    <name evidence="2" type="ORF">C7M51_02740</name>
</gene>
<accession>A0A6P1Q363</accession>
<keyword evidence="3" id="KW-1185">Reference proteome</keyword>
<dbReference type="AlphaFoldDB" id="A0A6P1Q363"/>
<feature type="signal peptide" evidence="1">
    <location>
        <begin position="1"/>
        <end position="26"/>
    </location>
</feature>